<accession>H1YZX3</accession>
<dbReference type="STRING" id="937775.Metlim_1066"/>
<keyword evidence="2" id="KW-1185">Reference proteome</keyword>
<evidence type="ECO:0008006" key="3">
    <source>
        <dbReference type="Google" id="ProtNLM"/>
    </source>
</evidence>
<dbReference type="AlphaFoldDB" id="H1YZX3"/>
<gene>
    <name evidence="1" type="ORF">Metlim_1066</name>
</gene>
<evidence type="ECO:0000313" key="1">
    <source>
        <dbReference type="EMBL" id="EHQ35180.1"/>
    </source>
</evidence>
<dbReference type="InParanoid" id="H1YZX3"/>
<name>H1YZX3_9EURY</name>
<dbReference type="Proteomes" id="UP000005741">
    <property type="component" value="Chromosome"/>
</dbReference>
<dbReference type="EMBL" id="CM001436">
    <property type="protein sequence ID" value="EHQ35180.1"/>
    <property type="molecule type" value="Genomic_DNA"/>
</dbReference>
<evidence type="ECO:0000313" key="2">
    <source>
        <dbReference type="Proteomes" id="UP000005741"/>
    </source>
</evidence>
<dbReference type="HOGENOM" id="CLU_3302721_0_0_2"/>
<reference evidence="1 2" key="1">
    <citation type="submission" date="2011-10" db="EMBL/GenBank/DDBJ databases">
        <title>The Improved High-Quality Draft genome of Methanoplanus limicola DSM 2279.</title>
        <authorList>
            <consortium name="US DOE Joint Genome Institute (JGI-PGF)"/>
            <person name="Lucas S."/>
            <person name="Copeland A."/>
            <person name="Lapidus A."/>
            <person name="Glavina del Rio T."/>
            <person name="Dalin E."/>
            <person name="Tice H."/>
            <person name="Bruce D."/>
            <person name="Goodwin L."/>
            <person name="Pitluck S."/>
            <person name="Peters L."/>
            <person name="Mikhailova N."/>
            <person name="Lu M."/>
            <person name="Kyrpides N."/>
            <person name="Mavromatis K."/>
            <person name="Ivanova N."/>
            <person name="Markowitz V."/>
            <person name="Cheng J.-F."/>
            <person name="Hugenholtz P."/>
            <person name="Woyke T."/>
            <person name="Wu D."/>
            <person name="Wirth R."/>
            <person name="Brambilla E.-M."/>
            <person name="Klenk H.-P."/>
            <person name="Eisen J.A."/>
        </authorList>
    </citation>
    <scope>NUCLEOTIDE SEQUENCE [LARGE SCALE GENOMIC DNA]</scope>
    <source>
        <strain evidence="1 2">DSM 2279</strain>
    </source>
</reference>
<sequence length="40" mass="4338">MVAGKVPEILPEADFNGNGCVDVGDSAKIAWYFVKKINQL</sequence>
<proteinExistence type="predicted"/>
<protein>
    <recommendedName>
        <fullName evidence="3">Dockerin domain-containing protein</fullName>
    </recommendedName>
</protein>
<organism evidence="1 2">
    <name type="scientific">Methanoplanus limicola DSM 2279</name>
    <dbReference type="NCBI Taxonomy" id="937775"/>
    <lineage>
        <taxon>Archaea</taxon>
        <taxon>Methanobacteriati</taxon>
        <taxon>Methanobacteriota</taxon>
        <taxon>Stenosarchaea group</taxon>
        <taxon>Methanomicrobia</taxon>
        <taxon>Methanomicrobiales</taxon>
        <taxon>Methanomicrobiaceae</taxon>
        <taxon>Methanoplanus</taxon>
    </lineage>
</organism>